<gene>
    <name evidence="2" type="ORF">FWK35_00001661</name>
</gene>
<sequence>MTINKFDYIYRKLLLTKYFVNGWGDPEKLKSLFQFRNHIIDRDSCFKLVSSDYPVKIIKKKEDSDSITLEGVFQSPFSYYLPDIVPKESHLAHFQVLLPKKWPSKNVKPMCVHMAGTGDQYYWRRRAMLAKPLLKEAAIGSIILENPFYGKRKPNNQVRSILCNVSDIFVMGGCLILESLVLFHWCEREGFGPIGVTGLSMGGHMASLAAASWPKPIVLVPCLSGTTASGVFTEGAISCAIDWDLLEKQYKSNSVYKNEVGNIDNEVNKLKVKFNAGKQFIKDMNIDSHFNVQSNLMFEDLKHDNSSLNICQPQQLNKLKLTNAFDNLNDPSIEENNELQIKKDLKQTKHMMRFFNKHSKSEDLNLEALSFMKGIMDECTHLKNFNSPVDMDIVIAVCAKRDGYVPQQGMDKLEDIWPGAEVRYVDTGHTIDSGPQEISTANRPKHSRFRSSPIQLLSDSGM</sequence>
<dbReference type="EMBL" id="VUJU01000073">
    <property type="protein sequence ID" value="KAF0773312.1"/>
    <property type="molecule type" value="Genomic_DNA"/>
</dbReference>
<evidence type="ECO:0000313" key="3">
    <source>
        <dbReference type="Proteomes" id="UP000478052"/>
    </source>
</evidence>
<dbReference type="SUPFAM" id="SSF53474">
    <property type="entry name" value="alpha/beta-Hydrolases"/>
    <property type="match status" value="1"/>
</dbReference>
<organism evidence="2 3">
    <name type="scientific">Aphis craccivora</name>
    <name type="common">Cowpea aphid</name>
    <dbReference type="NCBI Taxonomy" id="307492"/>
    <lineage>
        <taxon>Eukaryota</taxon>
        <taxon>Metazoa</taxon>
        <taxon>Ecdysozoa</taxon>
        <taxon>Arthropoda</taxon>
        <taxon>Hexapoda</taxon>
        <taxon>Insecta</taxon>
        <taxon>Pterygota</taxon>
        <taxon>Neoptera</taxon>
        <taxon>Paraneoptera</taxon>
        <taxon>Hemiptera</taxon>
        <taxon>Sternorrhyncha</taxon>
        <taxon>Aphidomorpha</taxon>
        <taxon>Aphidoidea</taxon>
        <taxon>Aphididae</taxon>
        <taxon>Aphidini</taxon>
        <taxon>Aphis</taxon>
        <taxon>Aphis</taxon>
    </lineage>
</organism>
<proteinExistence type="predicted"/>
<dbReference type="PANTHER" id="PTHR13617">
    <property type="entry name" value="PROTEIN ABHD18"/>
    <property type="match status" value="1"/>
</dbReference>
<dbReference type="Proteomes" id="UP000478052">
    <property type="component" value="Unassembled WGS sequence"/>
</dbReference>
<accession>A0A6G0ZPC5</accession>
<dbReference type="Gene3D" id="3.40.50.1820">
    <property type="entry name" value="alpha/beta hydrolase"/>
    <property type="match status" value="1"/>
</dbReference>
<comment type="caution">
    <text evidence="2">The sequence shown here is derived from an EMBL/GenBank/DDBJ whole genome shotgun (WGS) entry which is preliminary data.</text>
</comment>
<feature type="compositionally biased region" description="Polar residues" evidence="1">
    <location>
        <begin position="450"/>
        <end position="462"/>
    </location>
</feature>
<name>A0A6G0ZPC5_APHCR</name>
<dbReference type="InterPro" id="IPR019149">
    <property type="entry name" value="ABHD18"/>
</dbReference>
<evidence type="ECO:0000313" key="2">
    <source>
        <dbReference type="EMBL" id="KAF0773312.1"/>
    </source>
</evidence>
<dbReference type="AlphaFoldDB" id="A0A6G0ZPC5"/>
<evidence type="ECO:0000256" key="1">
    <source>
        <dbReference type="SAM" id="MobiDB-lite"/>
    </source>
</evidence>
<dbReference type="Pfam" id="PF09752">
    <property type="entry name" value="ABHD18"/>
    <property type="match status" value="1"/>
</dbReference>
<dbReference type="InterPro" id="IPR029058">
    <property type="entry name" value="AB_hydrolase_fold"/>
</dbReference>
<reference evidence="2 3" key="1">
    <citation type="submission" date="2019-08" db="EMBL/GenBank/DDBJ databases">
        <title>Whole genome of Aphis craccivora.</title>
        <authorList>
            <person name="Voronova N.V."/>
            <person name="Shulinski R.S."/>
            <person name="Bandarenka Y.V."/>
            <person name="Zhorov D.G."/>
            <person name="Warner D."/>
        </authorList>
    </citation>
    <scope>NUCLEOTIDE SEQUENCE [LARGE SCALE GENOMIC DNA]</scope>
    <source>
        <strain evidence="2">180601</strain>
        <tissue evidence="2">Whole Body</tissue>
    </source>
</reference>
<feature type="region of interest" description="Disordered" evidence="1">
    <location>
        <begin position="428"/>
        <end position="462"/>
    </location>
</feature>
<protein>
    <submittedName>
        <fullName evidence="2">Protein ABHD18</fullName>
    </submittedName>
</protein>
<dbReference type="PANTHER" id="PTHR13617:SF14">
    <property type="entry name" value="PROTEIN ABHD18"/>
    <property type="match status" value="1"/>
</dbReference>
<keyword evidence="3" id="KW-1185">Reference proteome</keyword>
<dbReference type="OrthoDB" id="9987145at2759"/>